<comment type="function">
    <text evidence="2">Decarboxylates L-threonine-O-3-phosphate to yield (R)-1-amino-2-propanol O-2-phosphate, the precursor for the linkage between the nucleotide loop and the corrin ring in cobalamin.</text>
</comment>
<keyword evidence="12" id="KW-1185">Reference proteome</keyword>
<keyword evidence="5" id="KW-0169">Cobalamin biosynthesis</keyword>
<comment type="catalytic activity">
    <reaction evidence="9">
        <text>O-phospho-L-threonine + H(+) = (R)-1-aminopropan-2-yl phosphate + CO2</text>
        <dbReference type="Rhea" id="RHEA:11492"/>
        <dbReference type="ChEBI" id="CHEBI:15378"/>
        <dbReference type="ChEBI" id="CHEBI:16526"/>
        <dbReference type="ChEBI" id="CHEBI:58563"/>
        <dbReference type="ChEBI" id="CHEBI:58675"/>
        <dbReference type="EC" id="4.1.1.81"/>
    </reaction>
</comment>
<keyword evidence="7" id="KW-0456">Lyase</keyword>
<dbReference type="InterPro" id="IPR004838">
    <property type="entry name" value="NHTrfase_class1_PyrdxlP-BS"/>
</dbReference>
<dbReference type="Pfam" id="PF00155">
    <property type="entry name" value="Aminotran_1_2"/>
    <property type="match status" value="1"/>
</dbReference>
<dbReference type="InterPro" id="IPR005860">
    <property type="entry name" value="CobD"/>
</dbReference>
<comment type="pathway">
    <text evidence="3">Cofactor biosynthesis; adenosylcobalamin biosynthesis.</text>
</comment>
<dbReference type="OrthoDB" id="9813612at2"/>
<evidence type="ECO:0000313" key="11">
    <source>
        <dbReference type="EMBL" id="SEM09917.1"/>
    </source>
</evidence>
<dbReference type="PANTHER" id="PTHR42885:SF1">
    <property type="entry name" value="THREONINE-PHOSPHATE DECARBOXYLASE"/>
    <property type="match status" value="1"/>
</dbReference>
<accession>A0A1H7VM86</accession>
<protein>
    <recommendedName>
        <fullName evidence="4">threonine-phosphate decarboxylase</fullName>
        <ecNumber evidence="4">4.1.1.81</ecNumber>
    </recommendedName>
    <alternativeName>
        <fullName evidence="8">L-threonine-O-3-phosphate decarboxylase</fullName>
    </alternativeName>
</protein>
<dbReference type="EC" id="4.1.1.81" evidence="4"/>
<dbReference type="EMBL" id="FOBW01000001">
    <property type="protein sequence ID" value="SEM09917.1"/>
    <property type="molecule type" value="Genomic_DNA"/>
</dbReference>
<dbReference type="SUPFAM" id="SSF53383">
    <property type="entry name" value="PLP-dependent transferases"/>
    <property type="match status" value="1"/>
</dbReference>
<evidence type="ECO:0000256" key="1">
    <source>
        <dbReference type="ARBA" id="ARBA00001933"/>
    </source>
</evidence>
<dbReference type="STRING" id="930146.SAMN05192533_1017"/>
<dbReference type="InterPro" id="IPR015424">
    <property type="entry name" value="PyrdxlP-dep_Trfase"/>
</dbReference>
<comment type="cofactor">
    <cofactor evidence="1">
        <name>pyridoxal 5'-phosphate</name>
        <dbReference type="ChEBI" id="CHEBI:597326"/>
    </cofactor>
</comment>
<dbReference type="NCBIfam" id="TIGR01140">
    <property type="entry name" value="L_thr_O3P_dcar"/>
    <property type="match status" value="1"/>
</dbReference>
<reference evidence="12" key="1">
    <citation type="submission" date="2016-10" db="EMBL/GenBank/DDBJ databases">
        <authorList>
            <person name="Varghese N."/>
            <person name="Submissions S."/>
        </authorList>
    </citation>
    <scope>NUCLEOTIDE SEQUENCE [LARGE SCALE GENOMIC DNA]</scope>
    <source>
        <strain evidence="12">B48,IBRC-M 10115,DSM 25386,CECT 8001</strain>
    </source>
</reference>
<evidence type="ECO:0000256" key="2">
    <source>
        <dbReference type="ARBA" id="ARBA00003444"/>
    </source>
</evidence>
<evidence type="ECO:0000256" key="8">
    <source>
        <dbReference type="ARBA" id="ARBA00029996"/>
    </source>
</evidence>
<dbReference type="CDD" id="cd00609">
    <property type="entry name" value="AAT_like"/>
    <property type="match status" value="1"/>
</dbReference>
<dbReference type="PANTHER" id="PTHR42885">
    <property type="entry name" value="HISTIDINOL-PHOSPHATE AMINOTRANSFERASE-RELATED"/>
    <property type="match status" value="1"/>
</dbReference>
<dbReference type="GO" id="GO:0009236">
    <property type="term" value="P:cobalamin biosynthetic process"/>
    <property type="evidence" value="ECO:0007669"/>
    <property type="project" value="UniProtKB-UniPathway"/>
</dbReference>
<keyword evidence="6" id="KW-0663">Pyridoxal phosphate</keyword>
<evidence type="ECO:0000256" key="4">
    <source>
        <dbReference type="ARBA" id="ARBA00012285"/>
    </source>
</evidence>
<dbReference type="Gene3D" id="3.90.1150.10">
    <property type="entry name" value="Aspartate Aminotransferase, domain 1"/>
    <property type="match status" value="1"/>
</dbReference>
<organism evidence="11 12">
    <name type="scientific">Mesobacillus persicus</name>
    <dbReference type="NCBI Taxonomy" id="930146"/>
    <lineage>
        <taxon>Bacteria</taxon>
        <taxon>Bacillati</taxon>
        <taxon>Bacillota</taxon>
        <taxon>Bacilli</taxon>
        <taxon>Bacillales</taxon>
        <taxon>Bacillaceae</taxon>
        <taxon>Mesobacillus</taxon>
    </lineage>
</organism>
<gene>
    <name evidence="11" type="ORF">SAMN05192533_1017</name>
</gene>
<dbReference type="Gene3D" id="3.40.640.10">
    <property type="entry name" value="Type I PLP-dependent aspartate aminotransferase-like (Major domain)"/>
    <property type="match status" value="1"/>
</dbReference>
<evidence type="ECO:0000256" key="6">
    <source>
        <dbReference type="ARBA" id="ARBA00022898"/>
    </source>
</evidence>
<evidence type="ECO:0000256" key="5">
    <source>
        <dbReference type="ARBA" id="ARBA00022573"/>
    </source>
</evidence>
<evidence type="ECO:0000259" key="10">
    <source>
        <dbReference type="Pfam" id="PF00155"/>
    </source>
</evidence>
<dbReference type="UniPathway" id="UPA00148"/>
<dbReference type="RefSeq" id="WP_090739905.1">
    <property type="nucleotide sequence ID" value="NZ_FOBW01000001.1"/>
</dbReference>
<dbReference type="InterPro" id="IPR015421">
    <property type="entry name" value="PyrdxlP-dep_Trfase_major"/>
</dbReference>
<sequence length="362" mass="41708">MNWPEHGSNPHYLYEALNKEFPDNRVDFSANINPLGPPPLIKENWNSLLSTISDYPDPNGIELRKRIAKTEGLDENQVLIGNGGAEMISLIGRLLTGQRALIVQPAFSEYEQACRVNGAIVDYHQLTSGSWDLDLESLHKKLRDTDAVFICNPSNPTGVYYSKPVLMELLFACRENNCLLIIDEAFYDFIYYYESLVEYIEEFPNLLIIRSMTKMYAMPGLRLGYLLADARVIERVAKFQPQWSMNAIALKAGEWCLESEIYRKETINLIVQERKRLFAFYHGVQFNVSPSETNFYLLKDPVLDDQIPLFRFLLDKGIVPRHTMNFPGLEGKWLRFAIKAPVENDRLMEAIVEWRNNHSSSL</sequence>
<dbReference type="GO" id="GO:0030170">
    <property type="term" value="F:pyridoxal phosphate binding"/>
    <property type="evidence" value="ECO:0007669"/>
    <property type="project" value="InterPro"/>
</dbReference>
<dbReference type="InterPro" id="IPR004839">
    <property type="entry name" value="Aminotransferase_I/II_large"/>
</dbReference>
<dbReference type="Proteomes" id="UP000198553">
    <property type="component" value="Unassembled WGS sequence"/>
</dbReference>
<name>A0A1H7VM86_9BACI</name>
<dbReference type="InterPro" id="IPR015422">
    <property type="entry name" value="PyrdxlP-dep_Trfase_small"/>
</dbReference>
<dbReference type="PROSITE" id="PS00105">
    <property type="entry name" value="AA_TRANSFER_CLASS_1"/>
    <property type="match status" value="1"/>
</dbReference>
<evidence type="ECO:0000256" key="3">
    <source>
        <dbReference type="ARBA" id="ARBA00004953"/>
    </source>
</evidence>
<evidence type="ECO:0000256" key="9">
    <source>
        <dbReference type="ARBA" id="ARBA00048531"/>
    </source>
</evidence>
<feature type="domain" description="Aminotransferase class I/classII large" evidence="10">
    <location>
        <begin position="26"/>
        <end position="351"/>
    </location>
</feature>
<proteinExistence type="predicted"/>
<evidence type="ECO:0000313" key="12">
    <source>
        <dbReference type="Proteomes" id="UP000198553"/>
    </source>
</evidence>
<dbReference type="AlphaFoldDB" id="A0A1H7VM86"/>
<dbReference type="GO" id="GO:0048472">
    <property type="term" value="F:threonine-phosphate decarboxylase activity"/>
    <property type="evidence" value="ECO:0007669"/>
    <property type="project" value="UniProtKB-EC"/>
</dbReference>
<evidence type="ECO:0000256" key="7">
    <source>
        <dbReference type="ARBA" id="ARBA00023239"/>
    </source>
</evidence>